<protein>
    <submittedName>
        <fullName evidence="1">Uncharacterized protein</fullName>
    </submittedName>
</protein>
<evidence type="ECO:0000313" key="2">
    <source>
        <dbReference type="Proteomes" id="UP000238479"/>
    </source>
</evidence>
<dbReference type="Proteomes" id="UP000238479">
    <property type="component" value="Chromosome 7"/>
</dbReference>
<proteinExistence type="predicted"/>
<gene>
    <name evidence="1" type="ORF">RchiOBHm_Chr7g0195011</name>
</gene>
<dbReference type="EMBL" id="PDCK01000045">
    <property type="protein sequence ID" value="PRQ17440.1"/>
    <property type="molecule type" value="Genomic_DNA"/>
</dbReference>
<name>A0A2P6P681_ROSCH</name>
<evidence type="ECO:0000313" key="1">
    <source>
        <dbReference type="EMBL" id="PRQ17440.1"/>
    </source>
</evidence>
<accession>A0A2P6P681</accession>
<organism evidence="1 2">
    <name type="scientific">Rosa chinensis</name>
    <name type="common">China rose</name>
    <dbReference type="NCBI Taxonomy" id="74649"/>
    <lineage>
        <taxon>Eukaryota</taxon>
        <taxon>Viridiplantae</taxon>
        <taxon>Streptophyta</taxon>
        <taxon>Embryophyta</taxon>
        <taxon>Tracheophyta</taxon>
        <taxon>Spermatophyta</taxon>
        <taxon>Magnoliopsida</taxon>
        <taxon>eudicotyledons</taxon>
        <taxon>Gunneridae</taxon>
        <taxon>Pentapetalae</taxon>
        <taxon>rosids</taxon>
        <taxon>fabids</taxon>
        <taxon>Rosales</taxon>
        <taxon>Rosaceae</taxon>
        <taxon>Rosoideae</taxon>
        <taxon>Rosoideae incertae sedis</taxon>
        <taxon>Rosa</taxon>
    </lineage>
</organism>
<reference evidence="1 2" key="1">
    <citation type="journal article" date="2018" name="Nat. Genet.">
        <title>The Rosa genome provides new insights in the design of modern roses.</title>
        <authorList>
            <person name="Bendahmane M."/>
        </authorList>
    </citation>
    <scope>NUCLEOTIDE SEQUENCE [LARGE SCALE GENOMIC DNA]</scope>
    <source>
        <strain evidence="2">cv. Old Blush</strain>
    </source>
</reference>
<dbReference type="AlphaFoldDB" id="A0A2P6P681"/>
<keyword evidence="2" id="KW-1185">Reference proteome</keyword>
<sequence>MGWWIELHNKCMSFLEYQQLQIDSCICSSYAQVKLTVVSSCRSMLIVRQQAEPRTDI</sequence>
<dbReference type="Gramene" id="PRQ17440">
    <property type="protein sequence ID" value="PRQ17440"/>
    <property type="gene ID" value="RchiOBHm_Chr7g0195011"/>
</dbReference>
<comment type="caution">
    <text evidence="1">The sequence shown here is derived from an EMBL/GenBank/DDBJ whole genome shotgun (WGS) entry which is preliminary data.</text>
</comment>